<dbReference type="PANTHER" id="PTHR30309">
    <property type="entry name" value="INNER MEMBRANE PROTEIN YGIH"/>
    <property type="match status" value="1"/>
</dbReference>
<keyword evidence="1 10" id="KW-1003">Cell membrane</keyword>
<evidence type="ECO:0000256" key="10">
    <source>
        <dbReference type="HAMAP-Rule" id="MF_01043"/>
    </source>
</evidence>
<evidence type="ECO:0000256" key="7">
    <source>
        <dbReference type="ARBA" id="ARBA00023136"/>
    </source>
</evidence>
<dbReference type="GO" id="GO:0005886">
    <property type="term" value="C:plasma membrane"/>
    <property type="evidence" value="ECO:0007669"/>
    <property type="project" value="UniProtKB-SubCell"/>
</dbReference>
<comment type="subcellular location">
    <subcellularLocation>
        <location evidence="10">Cell membrane</location>
        <topology evidence="10">Multi-pass membrane protein</topology>
    </subcellularLocation>
</comment>
<keyword evidence="6 10" id="KW-0443">Lipid metabolism</keyword>
<feature type="transmembrane region" description="Helical" evidence="10">
    <location>
        <begin position="191"/>
        <end position="206"/>
    </location>
</feature>
<dbReference type="EC" id="2.3.1.275" evidence="10"/>
<dbReference type="InterPro" id="IPR003811">
    <property type="entry name" value="G3P_acylTferase_PlsY"/>
</dbReference>
<evidence type="ECO:0000313" key="12">
    <source>
        <dbReference type="Proteomes" id="UP000290218"/>
    </source>
</evidence>
<dbReference type="NCBIfam" id="TIGR00023">
    <property type="entry name" value="glycerol-3-phosphate 1-O-acyltransferase PlsY"/>
    <property type="match status" value="1"/>
</dbReference>
<dbReference type="AlphaFoldDB" id="A0A4Q1CBI7"/>
<comment type="subunit">
    <text evidence="10">Probably interacts with PlsX.</text>
</comment>
<feature type="transmembrane region" description="Helical" evidence="10">
    <location>
        <begin position="6"/>
        <end position="25"/>
    </location>
</feature>
<keyword evidence="7 10" id="KW-0472">Membrane</keyword>
<comment type="catalytic activity">
    <reaction evidence="10">
        <text>an acyl phosphate + sn-glycerol 3-phosphate = a 1-acyl-sn-glycero-3-phosphate + phosphate</text>
        <dbReference type="Rhea" id="RHEA:34075"/>
        <dbReference type="ChEBI" id="CHEBI:43474"/>
        <dbReference type="ChEBI" id="CHEBI:57597"/>
        <dbReference type="ChEBI" id="CHEBI:57970"/>
        <dbReference type="ChEBI" id="CHEBI:59918"/>
        <dbReference type="EC" id="2.3.1.275"/>
    </reaction>
</comment>
<dbReference type="Proteomes" id="UP000290218">
    <property type="component" value="Unassembled WGS sequence"/>
</dbReference>
<dbReference type="EMBL" id="SDHX01000001">
    <property type="protein sequence ID" value="RXK56434.1"/>
    <property type="molecule type" value="Genomic_DNA"/>
</dbReference>
<keyword evidence="5 10" id="KW-1133">Transmembrane helix</keyword>
<feature type="transmembrane region" description="Helical" evidence="10">
    <location>
        <begin position="140"/>
        <end position="161"/>
    </location>
</feature>
<dbReference type="GO" id="GO:0008654">
    <property type="term" value="P:phospholipid biosynthetic process"/>
    <property type="evidence" value="ECO:0007669"/>
    <property type="project" value="UniProtKB-UniRule"/>
</dbReference>
<keyword evidence="3 10" id="KW-0808">Transferase</keyword>
<keyword evidence="2 10" id="KW-0444">Lipid biosynthesis</keyword>
<accession>A0A4Q1CBI7</accession>
<evidence type="ECO:0000256" key="5">
    <source>
        <dbReference type="ARBA" id="ARBA00022989"/>
    </source>
</evidence>
<dbReference type="HAMAP" id="MF_01043">
    <property type="entry name" value="PlsY"/>
    <property type="match status" value="1"/>
</dbReference>
<evidence type="ECO:0000256" key="8">
    <source>
        <dbReference type="ARBA" id="ARBA00023209"/>
    </source>
</evidence>
<evidence type="ECO:0000256" key="2">
    <source>
        <dbReference type="ARBA" id="ARBA00022516"/>
    </source>
</evidence>
<gene>
    <name evidence="10 11" type="primary">plsY</name>
    <name evidence="11" type="ORF">ESB00_11375</name>
</gene>
<proteinExistence type="inferred from homology"/>
<reference evidence="11 12" key="1">
    <citation type="submission" date="2019-01" db="EMBL/GenBank/DDBJ databases">
        <title>Lacunisphaera sp. strain TWA-58.</title>
        <authorList>
            <person name="Chen W.-M."/>
        </authorList>
    </citation>
    <scope>NUCLEOTIDE SEQUENCE [LARGE SCALE GENOMIC DNA]</scope>
    <source>
        <strain evidence="11 12">TWA-58</strain>
    </source>
</reference>
<comment type="similarity">
    <text evidence="10">Belongs to the PlsY family.</text>
</comment>
<dbReference type="PANTHER" id="PTHR30309:SF0">
    <property type="entry name" value="GLYCEROL-3-PHOSPHATE ACYLTRANSFERASE-RELATED"/>
    <property type="match status" value="1"/>
</dbReference>
<dbReference type="UniPathway" id="UPA00085"/>
<evidence type="ECO:0000256" key="3">
    <source>
        <dbReference type="ARBA" id="ARBA00022679"/>
    </source>
</evidence>
<evidence type="ECO:0000256" key="9">
    <source>
        <dbReference type="ARBA" id="ARBA00023264"/>
    </source>
</evidence>
<keyword evidence="9 10" id="KW-1208">Phospholipid metabolism</keyword>
<dbReference type="SMART" id="SM01207">
    <property type="entry name" value="G3P_acyltransf"/>
    <property type="match status" value="1"/>
</dbReference>
<comment type="caution">
    <text evidence="11">The sequence shown here is derived from an EMBL/GenBank/DDBJ whole genome shotgun (WGS) entry which is preliminary data.</text>
</comment>
<comment type="function">
    <text evidence="10">Catalyzes the transfer of an acyl group from acyl-phosphate (acyl-PO(4)) to glycerol-3-phosphate (G3P) to form lysophosphatidic acid (LPA). This enzyme utilizes acyl-phosphate as fatty acyl donor, but not acyl-CoA or acyl-ACP.</text>
</comment>
<evidence type="ECO:0000256" key="1">
    <source>
        <dbReference type="ARBA" id="ARBA00022475"/>
    </source>
</evidence>
<protein>
    <recommendedName>
        <fullName evidence="10">Glycerol-3-phosphate acyltransferase</fullName>
    </recommendedName>
    <alternativeName>
        <fullName evidence="10">Acyl-PO4 G3P acyltransferase</fullName>
    </alternativeName>
    <alternativeName>
        <fullName evidence="10">Acyl-phosphate--glycerol-3-phosphate acyltransferase</fullName>
    </alternativeName>
    <alternativeName>
        <fullName evidence="10">G3P acyltransferase</fullName>
        <shortName evidence="10">GPAT</shortName>
        <ecNumber evidence="10">2.3.1.275</ecNumber>
    </alternativeName>
    <alternativeName>
        <fullName evidence="10">Lysophosphatidic acid synthase</fullName>
        <shortName evidence="10">LPA synthase</shortName>
    </alternativeName>
</protein>
<organism evidence="11 12">
    <name type="scientific">Oleiharenicola lentus</name>
    <dbReference type="NCBI Taxonomy" id="2508720"/>
    <lineage>
        <taxon>Bacteria</taxon>
        <taxon>Pseudomonadati</taxon>
        <taxon>Verrucomicrobiota</taxon>
        <taxon>Opitutia</taxon>
        <taxon>Opitutales</taxon>
        <taxon>Opitutaceae</taxon>
        <taxon>Oleiharenicola</taxon>
    </lineage>
</organism>
<dbReference type="OrthoDB" id="9777124at2"/>
<feature type="transmembrane region" description="Helical" evidence="10">
    <location>
        <begin position="110"/>
        <end position="128"/>
    </location>
</feature>
<keyword evidence="4 10" id="KW-0812">Transmembrane</keyword>
<keyword evidence="11" id="KW-0012">Acyltransferase</keyword>
<dbReference type="Pfam" id="PF02660">
    <property type="entry name" value="G3P_acyltransf"/>
    <property type="match status" value="1"/>
</dbReference>
<dbReference type="GO" id="GO:0043772">
    <property type="term" value="F:acyl-phosphate glycerol-3-phosphate acyltransferase activity"/>
    <property type="evidence" value="ECO:0007669"/>
    <property type="project" value="UniProtKB-UniRule"/>
</dbReference>
<name>A0A4Q1CBI7_9BACT</name>
<evidence type="ECO:0000256" key="4">
    <source>
        <dbReference type="ARBA" id="ARBA00022692"/>
    </source>
</evidence>
<keyword evidence="8 10" id="KW-0594">Phospholipid biosynthesis</keyword>
<comment type="pathway">
    <text evidence="10">Lipid metabolism; phospholipid metabolism.</text>
</comment>
<evidence type="ECO:0000256" key="6">
    <source>
        <dbReference type="ARBA" id="ARBA00023098"/>
    </source>
</evidence>
<keyword evidence="12" id="KW-1185">Reference proteome</keyword>
<evidence type="ECO:0000313" key="11">
    <source>
        <dbReference type="EMBL" id="RXK56434.1"/>
    </source>
</evidence>
<sequence>MLLGLLVAAIIGYFLGALPFGAIVARAHGVDIFKEGSGNPGATNVKRVLGEKFGAKGKRAGNLVFALDVLKGALAAAWALLERTGGTVNYTIDRWGIDTAGHLAGADWRLIGLTGAVAAVLGHSFSIFTKFKGGKGVATAAGGVLVLVPVSCLIGAAVWVVTFYATRYVSLGSILAAVAVPVASWLRGNPVYLNVVVTALGLFVIIRHRENIKRLMAGTESKFAKKTAPTQ</sequence>
<dbReference type="RefSeq" id="WP_129047802.1">
    <property type="nucleotide sequence ID" value="NZ_SDHX01000001.1"/>
</dbReference>